<dbReference type="RefSeq" id="WP_344287984.1">
    <property type="nucleotide sequence ID" value="NZ_BAAAPF010000010.1"/>
</dbReference>
<evidence type="ECO:0000313" key="2">
    <source>
        <dbReference type="EMBL" id="GAA2110993.1"/>
    </source>
</evidence>
<name>A0ABP5J2N0_9ACTN</name>
<accession>A0ABP5J2N0</accession>
<dbReference type="Proteomes" id="UP001500443">
    <property type="component" value="Unassembled WGS sequence"/>
</dbReference>
<organism evidence="2 3">
    <name type="scientific">Streptomyces synnematoformans</name>
    <dbReference type="NCBI Taxonomy" id="415721"/>
    <lineage>
        <taxon>Bacteria</taxon>
        <taxon>Bacillati</taxon>
        <taxon>Actinomycetota</taxon>
        <taxon>Actinomycetes</taxon>
        <taxon>Kitasatosporales</taxon>
        <taxon>Streptomycetaceae</taxon>
        <taxon>Streptomyces</taxon>
    </lineage>
</organism>
<keyword evidence="3" id="KW-1185">Reference proteome</keyword>
<dbReference type="EMBL" id="BAAAPF010000010">
    <property type="protein sequence ID" value="GAA2110993.1"/>
    <property type="molecule type" value="Genomic_DNA"/>
</dbReference>
<proteinExistence type="predicted"/>
<evidence type="ECO:0000313" key="3">
    <source>
        <dbReference type="Proteomes" id="UP001500443"/>
    </source>
</evidence>
<feature type="region of interest" description="Disordered" evidence="1">
    <location>
        <begin position="120"/>
        <end position="142"/>
    </location>
</feature>
<reference evidence="3" key="1">
    <citation type="journal article" date="2019" name="Int. J. Syst. Evol. Microbiol.">
        <title>The Global Catalogue of Microorganisms (GCM) 10K type strain sequencing project: providing services to taxonomists for standard genome sequencing and annotation.</title>
        <authorList>
            <consortium name="The Broad Institute Genomics Platform"/>
            <consortium name="The Broad Institute Genome Sequencing Center for Infectious Disease"/>
            <person name="Wu L."/>
            <person name="Ma J."/>
        </authorList>
    </citation>
    <scope>NUCLEOTIDE SEQUENCE [LARGE SCALE GENOMIC DNA]</scope>
    <source>
        <strain evidence="3">JCM 15481</strain>
    </source>
</reference>
<evidence type="ECO:0000256" key="1">
    <source>
        <dbReference type="SAM" id="MobiDB-lite"/>
    </source>
</evidence>
<comment type="caution">
    <text evidence="2">The sequence shown here is derived from an EMBL/GenBank/DDBJ whole genome shotgun (WGS) entry which is preliminary data.</text>
</comment>
<feature type="compositionally biased region" description="Low complexity" evidence="1">
    <location>
        <begin position="127"/>
        <end position="136"/>
    </location>
</feature>
<protein>
    <submittedName>
        <fullName evidence="2">Uncharacterized protein</fullName>
    </submittedName>
</protein>
<sequence length="142" mass="15886">MTALWRGPDGLHWIETGEHWYDGEVRNWVYPLTEAVQDPETCRWAAAPGARTRTVTGPPARSGYVEVSADPLADPHVARLHRAVEQVLVAYEEQAGHPYPDVAELRTAVEDVAAIPEQLRRRGHGMAAQAARSGFQRGRRRR</sequence>
<gene>
    <name evidence="2" type="ORF">GCM10009802_08430</name>
</gene>